<feature type="transmembrane region" description="Helical" evidence="2">
    <location>
        <begin position="227"/>
        <end position="247"/>
    </location>
</feature>
<keyword evidence="2" id="KW-1133">Transmembrane helix</keyword>
<feature type="compositionally biased region" description="Low complexity" evidence="1">
    <location>
        <begin position="44"/>
        <end position="54"/>
    </location>
</feature>
<feature type="compositionally biased region" description="Basic and acidic residues" evidence="1">
    <location>
        <begin position="1"/>
        <end position="10"/>
    </location>
</feature>
<feature type="transmembrane region" description="Helical" evidence="2">
    <location>
        <begin position="342"/>
        <end position="362"/>
    </location>
</feature>
<feature type="region of interest" description="Disordered" evidence="1">
    <location>
        <begin position="1"/>
        <end position="133"/>
    </location>
</feature>
<accession>A0A0G4HKX8</accession>
<feature type="compositionally biased region" description="Basic and acidic residues" evidence="1">
    <location>
        <begin position="57"/>
        <end position="67"/>
    </location>
</feature>
<dbReference type="EMBL" id="CDMZ01003018">
    <property type="protein sequence ID" value="CEM44804.1"/>
    <property type="molecule type" value="Genomic_DNA"/>
</dbReference>
<evidence type="ECO:0000256" key="2">
    <source>
        <dbReference type="SAM" id="Phobius"/>
    </source>
</evidence>
<name>A0A0G4HKX8_9ALVE</name>
<feature type="compositionally biased region" description="Acidic residues" evidence="1">
    <location>
        <begin position="123"/>
        <end position="133"/>
    </location>
</feature>
<keyword evidence="2" id="KW-0812">Transmembrane</keyword>
<gene>
    <name evidence="3" type="ORF">Cvel_7297</name>
</gene>
<reference evidence="3" key="1">
    <citation type="submission" date="2014-11" db="EMBL/GenBank/DDBJ databases">
        <authorList>
            <person name="Otto D Thomas"/>
            <person name="Naeem Raeece"/>
        </authorList>
    </citation>
    <scope>NUCLEOTIDE SEQUENCE</scope>
</reference>
<feature type="transmembrane region" description="Helical" evidence="2">
    <location>
        <begin position="286"/>
        <end position="304"/>
    </location>
</feature>
<proteinExistence type="predicted"/>
<feature type="transmembrane region" description="Helical" evidence="2">
    <location>
        <begin position="259"/>
        <end position="280"/>
    </location>
</feature>
<evidence type="ECO:0000313" key="3">
    <source>
        <dbReference type="EMBL" id="CEM44804.1"/>
    </source>
</evidence>
<protein>
    <submittedName>
        <fullName evidence="3">Uncharacterized protein</fullName>
    </submittedName>
</protein>
<dbReference type="AlphaFoldDB" id="A0A0G4HKX8"/>
<sequence length="480" mass="53393">MSPPPRRRDAPLLGGTRAVHHLPWPPFTPCHLAEQGQIEADLRASGGSSASNSAVHAKVEGSQKAAEDPEGMLEGGSGELFPHGAVDTSRHSVGLQPEDADESKQERRQDGGKSVEIEGTGGGEEEEEDEEEEQSKACCCCCRPPRPLRSLPRGPSCWYGEDEYKWSWRNFAENRRIKLWVAVFLLVLTFVTGVWIPALRLANIDRAVENIKIQTIPGRGIRIPFTLLQVAILSGNVVGLFACGYSPRNPKFSLRFRPLLMVTIFAMIGNFMAPVASLIVAYGTMFLTQVPLFCTYSFFAFPNLPIRGRVTHICRSLFIVFDWSADAVLAITIADIRSNQMVFRVFGMLILVASICLDWPWLLYSLEHNEIRAAARNPKVSPLFWAHAVGEPVVTVLQWVASPVARGRETEWWEVLLLCFSTLFTVLSSIDKVLLVRGIDVHPVIEKKAKTGLKSLRNLTFKDLKQESAGKRDVEGVEEE</sequence>
<feature type="compositionally biased region" description="Basic and acidic residues" evidence="1">
    <location>
        <begin position="102"/>
        <end position="116"/>
    </location>
</feature>
<dbReference type="PhylomeDB" id="A0A0G4HKX8"/>
<dbReference type="VEuPathDB" id="CryptoDB:Cvel_7297"/>
<organism evidence="3">
    <name type="scientific">Chromera velia CCMP2878</name>
    <dbReference type="NCBI Taxonomy" id="1169474"/>
    <lineage>
        <taxon>Eukaryota</taxon>
        <taxon>Sar</taxon>
        <taxon>Alveolata</taxon>
        <taxon>Colpodellida</taxon>
        <taxon>Chromeraceae</taxon>
        <taxon>Chromera</taxon>
    </lineage>
</organism>
<keyword evidence="2" id="KW-0472">Membrane</keyword>
<feature type="transmembrane region" description="Helical" evidence="2">
    <location>
        <begin position="179"/>
        <end position="198"/>
    </location>
</feature>
<evidence type="ECO:0000256" key="1">
    <source>
        <dbReference type="SAM" id="MobiDB-lite"/>
    </source>
</evidence>